<feature type="non-terminal residue" evidence="1">
    <location>
        <position position="70"/>
    </location>
</feature>
<gene>
    <name evidence="1" type="ORF">V6250_21180</name>
</gene>
<evidence type="ECO:0000313" key="1">
    <source>
        <dbReference type="EMBL" id="MEL0606630.1"/>
    </source>
</evidence>
<keyword evidence="1" id="KW-0121">Carboxypeptidase</keyword>
<keyword evidence="2" id="KW-1185">Reference proteome</keyword>
<protein>
    <submittedName>
        <fullName evidence="1">D-alanyl-D-alanine carboxypeptidase</fullName>
    </submittedName>
</protein>
<proteinExistence type="predicted"/>
<organism evidence="1 2">
    <name type="scientific">Pseudoalteromonas undina</name>
    <dbReference type="NCBI Taxonomy" id="43660"/>
    <lineage>
        <taxon>Bacteria</taxon>
        <taxon>Pseudomonadati</taxon>
        <taxon>Pseudomonadota</taxon>
        <taxon>Gammaproteobacteria</taxon>
        <taxon>Alteromonadales</taxon>
        <taxon>Pseudoalteromonadaceae</taxon>
        <taxon>Pseudoalteromonas</taxon>
    </lineage>
</organism>
<comment type="caution">
    <text evidence="1">The sequence shown here is derived from an EMBL/GenBank/DDBJ whole genome shotgun (WGS) entry which is preliminary data.</text>
</comment>
<evidence type="ECO:0000313" key="2">
    <source>
        <dbReference type="Proteomes" id="UP001374952"/>
    </source>
</evidence>
<sequence>EQRIWMGNIVNVSLGILEDTPISIPPGQHKNLKATFELDNTLEAPLAKGTKVGTLFIQLEGEDIAQSPLV</sequence>
<feature type="non-terminal residue" evidence="1">
    <location>
        <position position="1"/>
    </location>
</feature>
<dbReference type="Proteomes" id="UP001374952">
    <property type="component" value="Unassembled WGS sequence"/>
</dbReference>
<reference evidence="1" key="1">
    <citation type="submission" date="2024-02" db="EMBL/GenBank/DDBJ databases">
        <title>Bacteria isolated from the canopy kelp, Nereocystis luetkeana.</title>
        <authorList>
            <person name="Pfister C.A."/>
            <person name="Younker I.T."/>
            <person name="Light S.H."/>
        </authorList>
    </citation>
    <scope>NUCLEOTIDE SEQUENCE</scope>
    <source>
        <strain evidence="1">TN.2.01</strain>
    </source>
</reference>
<keyword evidence="1" id="KW-0645">Protease</keyword>
<dbReference type="EMBL" id="JBAKAX010000327">
    <property type="protein sequence ID" value="MEL0606630.1"/>
    <property type="molecule type" value="Genomic_DNA"/>
</dbReference>
<name>A0ACC6RA57_9GAMM</name>
<keyword evidence="1" id="KW-0378">Hydrolase</keyword>
<accession>A0ACC6RA57</accession>